<proteinExistence type="predicted"/>
<reference evidence="1 2" key="1">
    <citation type="submission" date="2015-11" db="EMBL/GenBank/DDBJ databases">
        <title>Genomic analysis of 38 Legionella species identifies large and diverse effector repertoires.</title>
        <authorList>
            <person name="Burstein D."/>
            <person name="Amaro F."/>
            <person name="Zusman T."/>
            <person name="Lifshitz Z."/>
            <person name="Cohen O."/>
            <person name="Gilbert J.A."/>
            <person name="Pupko T."/>
            <person name="Shuman H.A."/>
            <person name="Segal G."/>
        </authorList>
    </citation>
    <scope>NUCLEOTIDE SEQUENCE [LARGE SCALE GENOMIC DNA]</scope>
    <source>
        <strain evidence="1 2">SE-32A-C8</strain>
    </source>
</reference>
<name>A0A0W0TQI6_LEGER</name>
<dbReference type="STRING" id="448.Lery_1578"/>
<dbReference type="PATRIC" id="fig|448.7.peg.1646"/>
<dbReference type="AlphaFoldDB" id="A0A0W0TQI6"/>
<evidence type="ECO:0000313" key="2">
    <source>
        <dbReference type="Proteomes" id="UP000054773"/>
    </source>
</evidence>
<dbReference type="EMBL" id="LNYA01000024">
    <property type="protein sequence ID" value="KTC97739.1"/>
    <property type="molecule type" value="Genomic_DNA"/>
</dbReference>
<evidence type="ECO:0000313" key="1">
    <source>
        <dbReference type="EMBL" id="KTC97739.1"/>
    </source>
</evidence>
<organism evidence="1 2">
    <name type="scientific">Legionella erythra</name>
    <dbReference type="NCBI Taxonomy" id="448"/>
    <lineage>
        <taxon>Bacteria</taxon>
        <taxon>Pseudomonadati</taxon>
        <taxon>Pseudomonadota</taxon>
        <taxon>Gammaproteobacteria</taxon>
        <taxon>Legionellales</taxon>
        <taxon>Legionellaceae</taxon>
        <taxon>Legionella</taxon>
    </lineage>
</organism>
<gene>
    <name evidence="1" type="ORF">Lery_1578</name>
</gene>
<keyword evidence="2" id="KW-1185">Reference proteome</keyword>
<accession>A0A0W0TQI6</accession>
<dbReference type="Proteomes" id="UP000054773">
    <property type="component" value="Unassembled WGS sequence"/>
</dbReference>
<sequence length="234" mass="26125">MTQKRLLILAPVMPQSTDLTGIADSLGFLSSHYQLDVFDPLAEVDITLPNDAYYQHWREKLIATMPGYHGFMGFSFGGVILQQCLSLFVNKPLILFSTPAFADKPLTEKLMRVVHLCQQHQLKTALECLYSDVYFPNPPPVHAWSIADTAAAEHRLITGLTKVLATDSSKLITTSEANYLHFIGEKSNLVNRQNVLAPPQGQLIIVPGASMRVLQDNLPFCKKIILEKLDYDAE</sequence>
<dbReference type="RefSeq" id="WP_058526711.1">
    <property type="nucleotide sequence ID" value="NZ_CAAAHY010000016.1"/>
</dbReference>
<comment type="caution">
    <text evidence="1">The sequence shown here is derived from an EMBL/GenBank/DDBJ whole genome shotgun (WGS) entry which is preliminary data.</text>
</comment>
<protein>
    <recommendedName>
        <fullName evidence="3">Alpha/beta hydrolase family protein</fullName>
    </recommendedName>
</protein>
<evidence type="ECO:0008006" key="3">
    <source>
        <dbReference type="Google" id="ProtNLM"/>
    </source>
</evidence>
<dbReference type="OrthoDB" id="5650425at2"/>